<sequence>MIELSKVSKEENGLFSFARKYLAKEYREGIYVLKDTVIANYLYNDGCNLDSILKARRIRK</sequence>
<dbReference type="EMBL" id="BAIV01000053">
    <property type="protein sequence ID" value="GAE86543.1"/>
    <property type="molecule type" value="Genomic_DNA"/>
</dbReference>
<organism evidence="1 2">
    <name type="scientific">Bacteroides reticulotermitis JCM 10512</name>
    <dbReference type="NCBI Taxonomy" id="1445607"/>
    <lineage>
        <taxon>Bacteria</taxon>
        <taxon>Pseudomonadati</taxon>
        <taxon>Bacteroidota</taxon>
        <taxon>Bacteroidia</taxon>
        <taxon>Bacteroidales</taxon>
        <taxon>Bacteroidaceae</taxon>
        <taxon>Bacteroides</taxon>
    </lineage>
</organism>
<protein>
    <submittedName>
        <fullName evidence="1">Uncharacterized protein</fullName>
    </submittedName>
</protein>
<dbReference type="Proteomes" id="UP000019131">
    <property type="component" value="Unassembled WGS sequence"/>
</dbReference>
<name>W4V169_9BACE</name>
<comment type="caution">
    <text evidence="1">The sequence shown here is derived from an EMBL/GenBank/DDBJ whole genome shotgun (WGS) entry which is preliminary data.</text>
</comment>
<dbReference type="AlphaFoldDB" id="W4V169"/>
<accession>W4V169</accession>
<dbReference type="STRING" id="1445607.JCM10512_5062"/>
<proteinExistence type="predicted"/>
<reference evidence="1 2" key="1">
    <citation type="journal article" date="2014" name="Genome Announc.">
        <title>Draft Genome Sequence of Bacteroides reticulotermitis Strain JCM 10512T, Isolated from the Gut of a Termite.</title>
        <authorList>
            <person name="Yuki M."/>
            <person name="Oshima K."/>
            <person name="Suda W."/>
            <person name="Sakamoto M."/>
            <person name="Iida T."/>
            <person name="Hattori M."/>
            <person name="Ohkuma M."/>
        </authorList>
    </citation>
    <scope>NUCLEOTIDE SEQUENCE [LARGE SCALE GENOMIC DNA]</scope>
    <source>
        <strain evidence="1 2">JCM 10512</strain>
    </source>
</reference>
<keyword evidence="2" id="KW-1185">Reference proteome</keyword>
<evidence type="ECO:0000313" key="2">
    <source>
        <dbReference type="Proteomes" id="UP000019131"/>
    </source>
</evidence>
<gene>
    <name evidence="1" type="ORF">JCM10512_5062</name>
</gene>
<evidence type="ECO:0000313" key="1">
    <source>
        <dbReference type="EMBL" id="GAE86543.1"/>
    </source>
</evidence>